<dbReference type="Gene3D" id="3.40.630.30">
    <property type="match status" value="1"/>
</dbReference>
<dbReference type="Proteomes" id="UP000198833">
    <property type="component" value="Unassembled WGS sequence"/>
</dbReference>
<evidence type="ECO:0000259" key="1">
    <source>
        <dbReference type="PROSITE" id="PS51186"/>
    </source>
</evidence>
<sequence length="154" mass="17976">MYTIEEEIQREKKAEIVADILRDLPEWFGIEEATQWYIDNAKISTCFVAYDDHLPVGFITLTPTSPDCAEIVCMGVRRAYHHQGIGSQLFEKAEEWSAKDYSLLQVKTVDQGYYKEYDATNLFYQHCGFKKLEVFPDLWDEHNPCLVWVKGLKI</sequence>
<keyword evidence="2" id="KW-0689">Ribosomal protein</keyword>
<dbReference type="InterPro" id="IPR016181">
    <property type="entry name" value="Acyl_CoA_acyltransferase"/>
</dbReference>
<dbReference type="EMBL" id="FOEN01000014">
    <property type="protein sequence ID" value="SEQ49560.1"/>
    <property type="molecule type" value="Genomic_DNA"/>
</dbReference>
<dbReference type="STRING" id="89093.SAMN04488558_11410"/>
<dbReference type="GO" id="GO:0016747">
    <property type="term" value="F:acyltransferase activity, transferring groups other than amino-acyl groups"/>
    <property type="evidence" value="ECO:0007669"/>
    <property type="project" value="InterPro"/>
</dbReference>
<keyword evidence="3" id="KW-1185">Reference proteome</keyword>
<accession>A0A1H9GHH0</accession>
<reference evidence="2 3" key="1">
    <citation type="submission" date="2016-10" db="EMBL/GenBank/DDBJ databases">
        <authorList>
            <person name="de Groot N.N."/>
        </authorList>
    </citation>
    <scope>NUCLEOTIDE SEQUENCE [LARGE SCALE GENOMIC DNA]</scope>
    <source>
        <strain evidence="2 3">DSM 15695</strain>
    </source>
</reference>
<dbReference type="InterPro" id="IPR000182">
    <property type="entry name" value="GNAT_dom"/>
</dbReference>
<dbReference type="CDD" id="cd04301">
    <property type="entry name" value="NAT_SF"/>
    <property type="match status" value="1"/>
</dbReference>
<gene>
    <name evidence="2" type="ORF">SAMN04488558_11410</name>
</gene>
<feature type="domain" description="N-acetyltransferase" evidence="1">
    <location>
        <begin position="2"/>
        <end position="153"/>
    </location>
</feature>
<dbReference type="RefSeq" id="WP_092572631.1">
    <property type="nucleotide sequence ID" value="NZ_FOEN01000014.1"/>
</dbReference>
<keyword evidence="2" id="KW-0687">Ribonucleoprotein</keyword>
<dbReference type="AlphaFoldDB" id="A0A1H9GHH0"/>
<dbReference type="PROSITE" id="PS51186">
    <property type="entry name" value="GNAT"/>
    <property type="match status" value="1"/>
</dbReference>
<dbReference type="OrthoDB" id="9783470at2"/>
<dbReference type="SUPFAM" id="SSF55729">
    <property type="entry name" value="Acyl-CoA N-acyltransferases (Nat)"/>
    <property type="match status" value="1"/>
</dbReference>
<name>A0A1H9GHH0_9LACT</name>
<organism evidence="2 3">
    <name type="scientific">Ignavigranum ruoffiae</name>
    <dbReference type="NCBI Taxonomy" id="89093"/>
    <lineage>
        <taxon>Bacteria</taxon>
        <taxon>Bacillati</taxon>
        <taxon>Bacillota</taxon>
        <taxon>Bacilli</taxon>
        <taxon>Lactobacillales</taxon>
        <taxon>Aerococcaceae</taxon>
        <taxon>Ignavigranum</taxon>
    </lineage>
</organism>
<evidence type="ECO:0000313" key="2">
    <source>
        <dbReference type="EMBL" id="SEQ49560.1"/>
    </source>
</evidence>
<dbReference type="GO" id="GO:0005840">
    <property type="term" value="C:ribosome"/>
    <property type="evidence" value="ECO:0007669"/>
    <property type="project" value="UniProtKB-KW"/>
</dbReference>
<protein>
    <submittedName>
        <fullName evidence="2">Ribosomal protein S18 acetylase RimI</fullName>
    </submittedName>
</protein>
<evidence type="ECO:0000313" key="3">
    <source>
        <dbReference type="Proteomes" id="UP000198833"/>
    </source>
</evidence>
<proteinExistence type="predicted"/>
<dbReference type="Pfam" id="PF13508">
    <property type="entry name" value="Acetyltransf_7"/>
    <property type="match status" value="1"/>
</dbReference>